<dbReference type="SUPFAM" id="SSF53850">
    <property type="entry name" value="Periplasmic binding protein-like II"/>
    <property type="match status" value="1"/>
</dbReference>
<comment type="caution">
    <text evidence="6">The sequence shown here is derived from an EMBL/GenBank/DDBJ whole genome shotgun (WGS) entry which is preliminary data.</text>
</comment>
<dbReference type="EMBL" id="MKIE01000001">
    <property type="protein sequence ID" value="OHW63554.1"/>
    <property type="molecule type" value="Genomic_DNA"/>
</dbReference>
<dbReference type="CDD" id="cd05466">
    <property type="entry name" value="PBP2_LTTR_substrate"/>
    <property type="match status" value="1"/>
</dbReference>
<dbReference type="PANTHER" id="PTHR30419">
    <property type="entry name" value="HTH-TYPE TRANSCRIPTIONAL REGULATOR YBHD"/>
    <property type="match status" value="1"/>
</dbReference>
<dbReference type="AlphaFoldDB" id="A0A1S1VAJ4"/>
<feature type="domain" description="HTH lysR-type" evidence="5">
    <location>
        <begin position="2"/>
        <end position="59"/>
    </location>
</feature>
<proteinExistence type="inferred from homology"/>
<dbReference type="InterPro" id="IPR050950">
    <property type="entry name" value="HTH-type_LysR_regulators"/>
</dbReference>
<dbReference type="InterPro" id="IPR000847">
    <property type="entry name" value="LysR_HTH_N"/>
</dbReference>
<dbReference type="PRINTS" id="PR00039">
    <property type="entry name" value="HTHLYSR"/>
</dbReference>
<dbReference type="PROSITE" id="PS50931">
    <property type="entry name" value="HTH_LYSR"/>
    <property type="match status" value="1"/>
</dbReference>
<evidence type="ECO:0000256" key="2">
    <source>
        <dbReference type="ARBA" id="ARBA00023015"/>
    </source>
</evidence>
<dbReference type="InterPro" id="IPR036390">
    <property type="entry name" value="WH_DNA-bd_sf"/>
</dbReference>
<dbReference type="GO" id="GO:0005829">
    <property type="term" value="C:cytosol"/>
    <property type="evidence" value="ECO:0007669"/>
    <property type="project" value="TreeGrafter"/>
</dbReference>
<dbReference type="STRING" id="39480.EUAN_04180"/>
<dbReference type="Pfam" id="PF03466">
    <property type="entry name" value="LysR_substrate"/>
    <property type="match status" value="1"/>
</dbReference>
<name>A0A1S1VAJ4_9FIRM</name>
<sequence>MMDIRQLKYFIAIAEERQITAAAKKLNMTQPPLSQQLGLMESELGVKLVSREGKYLELTEAGKALYENALKISELMEESSAQVKEIGGGMKGKLLVGVNTLSYHKLSGVLREFQKLYPDVTYKIQQNESGQLCKLLRERSIELAIVRLPVDLRDFSILHFKPEKFYFLTSETEEIYSERISYSEIKDFPLMIPSTEGLGLYSRILEQFSKRHLEANIICECSDIVSLLELVSSGFGSTIVPESILKVHRGHGIKAFEIDDDSFIATSGLVWLKDRYLSKASRNFIDLLKKRA</sequence>
<dbReference type="PANTHER" id="PTHR30419:SF28">
    <property type="entry name" value="HTH-TYPE TRANSCRIPTIONAL REGULATOR BSDA"/>
    <property type="match status" value="1"/>
</dbReference>
<evidence type="ECO:0000256" key="3">
    <source>
        <dbReference type="ARBA" id="ARBA00023125"/>
    </source>
</evidence>
<evidence type="ECO:0000256" key="1">
    <source>
        <dbReference type="ARBA" id="ARBA00009437"/>
    </source>
</evidence>
<dbReference type="Gene3D" id="1.10.10.10">
    <property type="entry name" value="Winged helix-like DNA-binding domain superfamily/Winged helix DNA-binding domain"/>
    <property type="match status" value="1"/>
</dbReference>
<dbReference type="FunFam" id="1.10.10.10:FF:000001">
    <property type="entry name" value="LysR family transcriptional regulator"/>
    <property type="match status" value="1"/>
</dbReference>
<gene>
    <name evidence="6" type="primary">cynR</name>
    <name evidence="6" type="ORF">EUAN_04180</name>
</gene>
<organism evidence="6 7">
    <name type="scientific">Andreesenia angusta</name>
    <dbReference type="NCBI Taxonomy" id="39480"/>
    <lineage>
        <taxon>Bacteria</taxon>
        <taxon>Bacillati</taxon>
        <taxon>Bacillota</taxon>
        <taxon>Tissierellia</taxon>
        <taxon>Tissierellales</taxon>
        <taxon>Gottschalkiaceae</taxon>
        <taxon>Andreesenia</taxon>
    </lineage>
</organism>
<evidence type="ECO:0000259" key="5">
    <source>
        <dbReference type="PROSITE" id="PS50931"/>
    </source>
</evidence>
<keyword evidence="7" id="KW-1185">Reference proteome</keyword>
<dbReference type="Gene3D" id="3.40.190.290">
    <property type="match status" value="1"/>
</dbReference>
<accession>A0A1S1VAJ4</accession>
<keyword evidence="3" id="KW-0238">DNA-binding</keyword>
<comment type="similarity">
    <text evidence="1">Belongs to the LysR transcriptional regulatory family.</text>
</comment>
<dbReference type="SUPFAM" id="SSF46785">
    <property type="entry name" value="Winged helix' DNA-binding domain"/>
    <property type="match status" value="1"/>
</dbReference>
<evidence type="ECO:0000256" key="4">
    <source>
        <dbReference type="ARBA" id="ARBA00023163"/>
    </source>
</evidence>
<dbReference type="Proteomes" id="UP000180254">
    <property type="component" value="Unassembled WGS sequence"/>
</dbReference>
<keyword evidence="4" id="KW-0804">Transcription</keyword>
<dbReference type="GO" id="GO:0003700">
    <property type="term" value="F:DNA-binding transcription factor activity"/>
    <property type="evidence" value="ECO:0007669"/>
    <property type="project" value="InterPro"/>
</dbReference>
<evidence type="ECO:0000313" key="7">
    <source>
        <dbReference type="Proteomes" id="UP000180254"/>
    </source>
</evidence>
<dbReference type="InterPro" id="IPR005119">
    <property type="entry name" value="LysR_subst-bd"/>
</dbReference>
<evidence type="ECO:0000313" key="6">
    <source>
        <dbReference type="EMBL" id="OHW63554.1"/>
    </source>
</evidence>
<dbReference type="Pfam" id="PF00126">
    <property type="entry name" value="HTH_1"/>
    <property type="match status" value="1"/>
</dbReference>
<reference evidence="6 7" key="1">
    <citation type="submission" date="2016-09" db="EMBL/GenBank/DDBJ databases">
        <title>Genome sequence of Eubacterium angustum.</title>
        <authorList>
            <person name="Poehlein A."/>
            <person name="Daniel R."/>
        </authorList>
    </citation>
    <scope>NUCLEOTIDE SEQUENCE [LARGE SCALE GENOMIC DNA]</scope>
    <source>
        <strain evidence="6 7">DSM 1989</strain>
    </source>
</reference>
<dbReference type="GO" id="GO:0003677">
    <property type="term" value="F:DNA binding"/>
    <property type="evidence" value="ECO:0007669"/>
    <property type="project" value="UniProtKB-KW"/>
</dbReference>
<keyword evidence="2" id="KW-0805">Transcription regulation</keyword>
<dbReference type="InterPro" id="IPR036388">
    <property type="entry name" value="WH-like_DNA-bd_sf"/>
</dbReference>
<dbReference type="RefSeq" id="WP_245674419.1">
    <property type="nucleotide sequence ID" value="NZ_MKIE01000001.1"/>
</dbReference>
<protein>
    <submittedName>
        <fullName evidence="6">HTH-type transcriptional regulator CynR</fullName>
    </submittedName>
</protein>